<protein>
    <submittedName>
        <fullName evidence="2">Helix-turn-helix domain-containing protein</fullName>
    </submittedName>
</protein>
<name>A0ABT2Y5A5_9MOLU</name>
<keyword evidence="3" id="KW-1185">Reference proteome</keyword>
<reference evidence="2" key="1">
    <citation type="submission" date="2022-09" db="EMBL/GenBank/DDBJ databases">
        <title>Novel Mycoplasma species identified in domestic and wild animals.</title>
        <authorList>
            <person name="Volokhov D.V."/>
            <person name="Furtak V.A."/>
            <person name="Zagorodnyaya T.A."/>
        </authorList>
    </citation>
    <scope>NUCLEOTIDE SEQUENCE</scope>
    <source>
        <strain evidence="2">Oakley</strain>
    </source>
</reference>
<dbReference type="SUPFAM" id="SSF47413">
    <property type="entry name" value="lambda repressor-like DNA-binding domains"/>
    <property type="match status" value="1"/>
</dbReference>
<dbReference type="PROSITE" id="PS50943">
    <property type="entry name" value="HTH_CROC1"/>
    <property type="match status" value="1"/>
</dbReference>
<dbReference type="InterPro" id="IPR015927">
    <property type="entry name" value="Peptidase_S24_S26A/B/C"/>
</dbReference>
<accession>A0ABT2Y5A5</accession>
<dbReference type="InterPro" id="IPR010982">
    <property type="entry name" value="Lambda_DNA-bd_dom_sf"/>
</dbReference>
<dbReference type="SUPFAM" id="SSF51306">
    <property type="entry name" value="LexA/Signal peptidase"/>
    <property type="match status" value="1"/>
</dbReference>
<dbReference type="Proteomes" id="UP001177160">
    <property type="component" value="Unassembled WGS sequence"/>
</dbReference>
<evidence type="ECO:0000313" key="2">
    <source>
        <dbReference type="EMBL" id="MCV2231927.1"/>
    </source>
</evidence>
<dbReference type="SMART" id="SM00530">
    <property type="entry name" value="HTH_XRE"/>
    <property type="match status" value="1"/>
</dbReference>
<dbReference type="CDD" id="cd00093">
    <property type="entry name" value="HTH_XRE"/>
    <property type="match status" value="1"/>
</dbReference>
<sequence length="223" mass="25667">MTPGEKLKLLRKENMLTLHDVSLETLIDIGTLSKIESGIFGLNQTNLTNLANFYGVSADYILGTDVYILDNFQIGDMIHFNDINQVVHVYKSISNGYIRDQYPSINVRKDFNPYIVFQVKDDTMLNKKITRNDIVFVDTTAKIKNNDICLVMYKSEPYIRIINIDNQVLKFAKDDDDPDNITFVTLNRLIDDNTVVIGKVSIVMHYETINHYLDSNYEIIVLD</sequence>
<organism evidence="2 3">
    <name type="scientific">Paracholeplasma manati</name>
    <dbReference type="NCBI Taxonomy" id="591373"/>
    <lineage>
        <taxon>Bacteria</taxon>
        <taxon>Bacillati</taxon>
        <taxon>Mycoplasmatota</taxon>
        <taxon>Mollicutes</taxon>
        <taxon>Acholeplasmatales</taxon>
        <taxon>Acholeplasmataceae</taxon>
        <taxon>Paracholeplasma</taxon>
    </lineage>
</organism>
<dbReference type="Pfam" id="PF00717">
    <property type="entry name" value="Peptidase_S24"/>
    <property type="match status" value="1"/>
</dbReference>
<dbReference type="Gene3D" id="1.10.260.40">
    <property type="entry name" value="lambda repressor-like DNA-binding domains"/>
    <property type="match status" value="1"/>
</dbReference>
<dbReference type="RefSeq" id="WP_263608080.1">
    <property type="nucleotide sequence ID" value="NZ_JAOVQM010000002.1"/>
</dbReference>
<dbReference type="InterPro" id="IPR001387">
    <property type="entry name" value="Cro/C1-type_HTH"/>
</dbReference>
<dbReference type="InterPro" id="IPR036286">
    <property type="entry name" value="LexA/Signal_pep-like_sf"/>
</dbReference>
<dbReference type="Pfam" id="PF12844">
    <property type="entry name" value="HTH_19"/>
    <property type="match status" value="1"/>
</dbReference>
<gene>
    <name evidence="2" type="ORF">N7548_03695</name>
</gene>
<feature type="domain" description="HTH cro/C1-type" evidence="1">
    <location>
        <begin position="7"/>
        <end position="61"/>
    </location>
</feature>
<comment type="caution">
    <text evidence="2">The sequence shown here is derived from an EMBL/GenBank/DDBJ whole genome shotgun (WGS) entry which is preliminary data.</text>
</comment>
<dbReference type="EMBL" id="JAOVQM010000002">
    <property type="protein sequence ID" value="MCV2231927.1"/>
    <property type="molecule type" value="Genomic_DNA"/>
</dbReference>
<evidence type="ECO:0000259" key="1">
    <source>
        <dbReference type="PROSITE" id="PS50943"/>
    </source>
</evidence>
<dbReference type="Gene3D" id="2.10.109.10">
    <property type="entry name" value="Umud Fragment, subunit A"/>
    <property type="match status" value="1"/>
</dbReference>
<proteinExistence type="predicted"/>
<evidence type="ECO:0000313" key="3">
    <source>
        <dbReference type="Proteomes" id="UP001177160"/>
    </source>
</evidence>